<accession>A0A1M6EF73</accession>
<name>A0A1M6EF73_9FLAO</name>
<protein>
    <recommendedName>
        <fullName evidence="4">DUF4252 domain-containing protein</fullName>
    </recommendedName>
</protein>
<dbReference type="PROSITE" id="PS51257">
    <property type="entry name" value="PROKAR_LIPOPROTEIN"/>
    <property type="match status" value="1"/>
</dbReference>
<dbReference type="AlphaFoldDB" id="A0A1M6EF73"/>
<evidence type="ECO:0000313" key="2">
    <source>
        <dbReference type="EMBL" id="SHI83948.1"/>
    </source>
</evidence>
<dbReference type="RefSeq" id="WP_072763742.1">
    <property type="nucleotide sequence ID" value="NZ_FQYX01000006.1"/>
</dbReference>
<evidence type="ECO:0000313" key="3">
    <source>
        <dbReference type="Proteomes" id="UP000184231"/>
    </source>
</evidence>
<dbReference type="InterPro" id="IPR025348">
    <property type="entry name" value="DUF4252"/>
</dbReference>
<evidence type="ECO:0008006" key="4">
    <source>
        <dbReference type="Google" id="ProtNLM"/>
    </source>
</evidence>
<keyword evidence="3" id="KW-1185">Reference proteome</keyword>
<sequence length="184" mass="20487">MIQKLNKIVLACLLVLVMVSCNSSPSLQEYYVNNAENADFIALDLPVSLLNLENVDLTTAQKEALNSLKKLNVLAFRKTLDNDMAYKQEKEKVSAILKGKDFIELMKLNSGFGKGVIKYVGDDDAIDEVIIYADRQDKGFALVRVLGRDMNPANLMQLLQALQKSNYKGEGLEGIQKLLTESLD</sequence>
<reference evidence="2 3" key="1">
    <citation type="submission" date="2016-11" db="EMBL/GenBank/DDBJ databases">
        <authorList>
            <person name="Jaros S."/>
            <person name="Januszkiewicz K."/>
            <person name="Wedrychowicz H."/>
        </authorList>
    </citation>
    <scope>NUCLEOTIDE SEQUENCE [LARGE SCALE GENOMIC DNA]</scope>
    <source>
        <strain evidence="2 3">CGMCC 1.8863</strain>
    </source>
</reference>
<keyword evidence="1" id="KW-0732">Signal</keyword>
<dbReference type="STRING" id="558155.SAMN04487911_106131"/>
<organism evidence="2 3">
    <name type="scientific">Arenibacter nanhaiticus</name>
    <dbReference type="NCBI Taxonomy" id="558155"/>
    <lineage>
        <taxon>Bacteria</taxon>
        <taxon>Pseudomonadati</taxon>
        <taxon>Bacteroidota</taxon>
        <taxon>Flavobacteriia</taxon>
        <taxon>Flavobacteriales</taxon>
        <taxon>Flavobacteriaceae</taxon>
        <taxon>Arenibacter</taxon>
    </lineage>
</organism>
<dbReference type="OrthoDB" id="1143555at2"/>
<dbReference type="Pfam" id="PF14060">
    <property type="entry name" value="DUF4252"/>
    <property type="match status" value="1"/>
</dbReference>
<gene>
    <name evidence="2" type="ORF">SAMN04487911_106131</name>
</gene>
<dbReference type="Proteomes" id="UP000184231">
    <property type="component" value="Unassembled WGS sequence"/>
</dbReference>
<proteinExistence type="predicted"/>
<feature type="signal peptide" evidence="1">
    <location>
        <begin position="1"/>
        <end position="28"/>
    </location>
</feature>
<dbReference type="EMBL" id="FQYX01000006">
    <property type="protein sequence ID" value="SHI83948.1"/>
    <property type="molecule type" value="Genomic_DNA"/>
</dbReference>
<feature type="chain" id="PRO_5012477642" description="DUF4252 domain-containing protein" evidence="1">
    <location>
        <begin position="29"/>
        <end position="184"/>
    </location>
</feature>
<evidence type="ECO:0000256" key="1">
    <source>
        <dbReference type="SAM" id="SignalP"/>
    </source>
</evidence>